<evidence type="ECO:0000313" key="2">
    <source>
        <dbReference type="EMBL" id="EFC05697.1"/>
    </source>
</evidence>
<dbReference type="EMBL" id="ADFR01000007">
    <property type="protein sequence ID" value="EFC05697.1"/>
    <property type="molecule type" value="Genomic_DNA"/>
</dbReference>
<sequence length="300" mass="31973">MKTYIGIDLGGTNVRVAKISEAGEILASVKGPSYGKEGTGKVMENLKSLIREIPNWKNCEAMGIGVPGPVNTNIGVMNLDTNLPGFKGYPLASELKKEFGMPVFLDNDANVAGLAEAMVGAGKDFESIYYITISTGIGGAFIWHKQVISGSHGFGGEIANIIIDRSREKINYLNVGAIENEASGTAIVRKGRALFPQEDIQHAGQIFQLADQGNKKAIQLKKEIIQDLGQLLATLSCAVDPEAFVLGGGVMKSADSFFTEVIQSFQAQSHTMVGDTQFLMAECEEPGVIGAAMLPMSRGL</sequence>
<evidence type="ECO:0000313" key="3">
    <source>
        <dbReference type="Proteomes" id="UP000005017"/>
    </source>
</evidence>
<proteinExistence type="inferred from homology"/>
<dbReference type="InterPro" id="IPR043129">
    <property type="entry name" value="ATPase_NBD"/>
</dbReference>
<keyword evidence="3" id="KW-1185">Reference proteome</keyword>
<accession>D2MNS8</accession>
<dbReference type="Pfam" id="PF00480">
    <property type="entry name" value="ROK"/>
    <property type="match status" value="1"/>
</dbReference>
<dbReference type="OrthoDB" id="9810372at2"/>
<dbReference type="RefSeq" id="WP_006627029.1">
    <property type="nucleotide sequence ID" value="NZ_ADFR01000007.1"/>
</dbReference>
<dbReference type="PANTHER" id="PTHR18964">
    <property type="entry name" value="ROK (REPRESSOR, ORF, KINASE) FAMILY"/>
    <property type="match status" value="1"/>
</dbReference>
<name>D2MNS8_9FIRM</name>
<dbReference type="AlphaFoldDB" id="D2MNS8"/>
<comment type="caution">
    <text evidence="2">The sequence shown here is derived from an EMBL/GenBank/DDBJ whole genome shotgun (WGS) entry which is preliminary data.</text>
</comment>
<protein>
    <submittedName>
        <fullName evidence="2">ROK family protein</fullName>
    </submittedName>
</protein>
<dbReference type="PANTHER" id="PTHR18964:SF149">
    <property type="entry name" value="BIFUNCTIONAL UDP-N-ACETYLGLUCOSAMINE 2-EPIMERASE_N-ACETYLMANNOSAMINE KINASE"/>
    <property type="match status" value="1"/>
</dbReference>
<comment type="similarity">
    <text evidence="1">Belongs to the ROK (NagC/XylR) family.</text>
</comment>
<reference evidence="3" key="1">
    <citation type="submission" date="2009-12" db="EMBL/GenBank/DDBJ databases">
        <title>Sequence of Clostridiales genomosp. BVAB3 str. UPII9-5.</title>
        <authorList>
            <person name="Madupu R."/>
            <person name="Durkin A.S."/>
            <person name="Torralba M."/>
            <person name="Methe B."/>
            <person name="Sutton G.G."/>
            <person name="Strausberg R.L."/>
            <person name="Nelson K.E."/>
        </authorList>
    </citation>
    <scope>NUCLEOTIDE SEQUENCE [LARGE SCALE GENOMIC DNA]</scope>
    <source>
        <strain evidence="3">W1219</strain>
    </source>
</reference>
<dbReference type="Gene3D" id="3.30.420.40">
    <property type="match status" value="2"/>
</dbReference>
<dbReference type="eggNOG" id="COG1940">
    <property type="taxonomic scope" value="Bacteria"/>
</dbReference>
<dbReference type="SUPFAM" id="SSF53067">
    <property type="entry name" value="Actin-like ATPase domain"/>
    <property type="match status" value="1"/>
</dbReference>
<evidence type="ECO:0000256" key="1">
    <source>
        <dbReference type="ARBA" id="ARBA00006479"/>
    </source>
</evidence>
<dbReference type="InterPro" id="IPR000600">
    <property type="entry name" value="ROK"/>
</dbReference>
<organism evidence="2 3">
    <name type="scientific">Bulleidia extructa W1219</name>
    <dbReference type="NCBI Taxonomy" id="679192"/>
    <lineage>
        <taxon>Bacteria</taxon>
        <taxon>Bacillati</taxon>
        <taxon>Bacillota</taxon>
        <taxon>Erysipelotrichia</taxon>
        <taxon>Erysipelotrichales</taxon>
        <taxon>Erysipelotrichaceae</taxon>
        <taxon>Bulleidia</taxon>
    </lineage>
</organism>
<dbReference type="Proteomes" id="UP000005017">
    <property type="component" value="Unassembled WGS sequence"/>
</dbReference>
<dbReference type="STRING" id="679192.HMPREF9013_0611"/>
<gene>
    <name evidence="2" type="ORF">HMPREF9013_0611</name>
</gene>